<comment type="caution">
    <text evidence="1">The sequence shown here is derived from an EMBL/GenBank/DDBJ whole genome shotgun (WGS) entry which is preliminary data.</text>
</comment>
<gene>
    <name evidence="1" type="ORF">B7P43_G17957</name>
</gene>
<proteinExistence type="predicted"/>
<protein>
    <recommendedName>
        <fullName evidence="3">Mos1 transposase HTH domain-containing protein</fullName>
    </recommendedName>
</protein>
<dbReference type="InterPro" id="IPR036397">
    <property type="entry name" value="RNaseH_sf"/>
</dbReference>
<evidence type="ECO:0000313" key="2">
    <source>
        <dbReference type="Proteomes" id="UP000235965"/>
    </source>
</evidence>
<accession>A0A2J7QR25</accession>
<dbReference type="InterPro" id="IPR052709">
    <property type="entry name" value="Transposase-MT_Hybrid"/>
</dbReference>
<dbReference type="STRING" id="105785.A0A2J7QR25"/>
<dbReference type="Proteomes" id="UP000235965">
    <property type="component" value="Unassembled WGS sequence"/>
</dbReference>
<dbReference type="PANTHER" id="PTHR46060:SF1">
    <property type="entry name" value="MARINER MOS1 TRANSPOSASE-LIKE PROTEIN"/>
    <property type="match status" value="1"/>
</dbReference>
<organism evidence="1 2">
    <name type="scientific">Cryptotermes secundus</name>
    <dbReference type="NCBI Taxonomy" id="105785"/>
    <lineage>
        <taxon>Eukaryota</taxon>
        <taxon>Metazoa</taxon>
        <taxon>Ecdysozoa</taxon>
        <taxon>Arthropoda</taxon>
        <taxon>Hexapoda</taxon>
        <taxon>Insecta</taxon>
        <taxon>Pterygota</taxon>
        <taxon>Neoptera</taxon>
        <taxon>Polyneoptera</taxon>
        <taxon>Dictyoptera</taxon>
        <taxon>Blattodea</taxon>
        <taxon>Blattoidea</taxon>
        <taxon>Termitoidae</taxon>
        <taxon>Kalotermitidae</taxon>
        <taxon>Cryptotermitinae</taxon>
        <taxon>Cryptotermes</taxon>
    </lineage>
</organism>
<dbReference type="Gene3D" id="3.30.420.10">
    <property type="entry name" value="Ribonuclease H-like superfamily/Ribonuclease H"/>
    <property type="match status" value="1"/>
</dbReference>
<keyword evidence="2" id="KW-1185">Reference proteome</keyword>
<evidence type="ECO:0000313" key="1">
    <source>
        <dbReference type="EMBL" id="PNF31030.1"/>
    </source>
</evidence>
<evidence type="ECO:0008006" key="3">
    <source>
        <dbReference type="Google" id="ProtNLM"/>
    </source>
</evidence>
<reference evidence="1 2" key="1">
    <citation type="submission" date="2017-12" db="EMBL/GenBank/DDBJ databases">
        <title>Hemimetabolous genomes reveal molecular basis of termite eusociality.</title>
        <authorList>
            <person name="Harrison M.C."/>
            <person name="Jongepier E."/>
            <person name="Robertson H.M."/>
            <person name="Arning N."/>
            <person name="Bitard-Feildel T."/>
            <person name="Chao H."/>
            <person name="Childers C.P."/>
            <person name="Dinh H."/>
            <person name="Doddapaneni H."/>
            <person name="Dugan S."/>
            <person name="Gowin J."/>
            <person name="Greiner C."/>
            <person name="Han Y."/>
            <person name="Hu H."/>
            <person name="Hughes D.S.T."/>
            <person name="Huylmans A.-K."/>
            <person name="Kemena C."/>
            <person name="Kremer L.P.M."/>
            <person name="Lee S.L."/>
            <person name="Lopez-Ezquerra A."/>
            <person name="Mallet L."/>
            <person name="Monroy-Kuhn J.M."/>
            <person name="Moser A."/>
            <person name="Murali S.C."/>
            <person name="Muzny D.M."/>
            <person name="Otani S."/>
            <person name="Piulachs M.-D."/>
            <person name="Poelchau M."/>
            <person name="Qu J."/>
            <person name="Schaub F."/>
            <person name="Wada-Katsumata A."/>
            <person name="Worley K.C."/>
            <person name="Xie Q."/>
            <person name="Ylla G."/>
            <person name="Poulsen M."/>
            <person name="Gibbs R.A."/>
            <person name="Schal C."/>
            <person name="Richards S."/>
            <person name="Belles X."/>
            <person name="Korb J."/>
            <person name="Bornberg-Bauer E."/>
        </authorList>
    </citation>
    <scope>NUCLEOTIDE SEQUENCE [LARGE SCALE GENOMIC DNA]</scope>
    <source>
        <tissue evidence="1">Whole body</tissue>
    </source>
</reference>
<dbReference type="GO" id="GO:0003676">
    <property type="term" value="F:nucleic acid binding"/>
    <property type="evidence" value="ECO:0007669"/>
    <property type="project" value="InterPro"/>
</dbReference>
<dbReference type="EMBL" id="NEVH01012021">
    <property type="protein sequence ID" value="PNF31030.1"/>
    <property type="molecule type" value="Genomic_DNA"/>
</dbReference>
<name>A0A2J7QR25_9NEOP</name>
<sequence length="179" mass="20699">MASPVAVCTKEEQRTVIRFLWLEGVSGSEIHRRLSTQYGDSALPRGSTNLKVSGHEFRDSIFRGKGAILEDYLEEGCAISSSRYSDLVADNLKPEIRTKRLGFLSRKVLLLLLDITNPHMDGQTVETIYHFGSKVLEHHAYLRKAVHKWLRYHPKTFFLEGIRKHVDRWTKCIERKETM</sequence>
<dbReference type="PANTHER" id="PTHR46060">
    <property type="entry name" value="MARINER MOS1 TRANSPOSASE-LIKE PROTEIN"/>
    <property type="match status" value="1"/>
</dbReference>
<dbReference type="InParanoid" id="A0A2J7QR25"/>
<dbReference type="AlphaFoldDB" id="A0A2J7QR25"/>